<comment type="similarity">
    <text evidence="1">Belongs to the UDP-glycosyltransferase family.</text>
</comment>
<dbReference type="FunFam" id="3.40.50.2000:FF:000072">
    <property type="entry name" value="Glycosyl transferase"/>
    <property type="match status" value="1"/>
</dbReference>
<dbReference type="GO" id="GO:0016758">
    <property type="term" value="F:hexosyltransferase activity"/>
    <property type="evidence" value="ECO:0007669"/>
    <property type="project" value="InterPro"/>
</dbReference>
<dbReference type="InterPro" id="IPR050426">
    <property type="entry name" value="Glycosyltransferase_28"/>
</dbReference>
<dbReference type="SUPFAM" id="SSF53756">
    <property type="entry name" value="UDP-Glycosyltransferase/glycogen phosphorylase"/>
    <property type="match status" value="1"/>
</dbReference>
<dbReference type="GO" id="GO:0017000">
    <property type="term" value="P:antibiotic biosynthetic process"/>
    <property type="evidence" value="ECO:0007669"/>
    <property type="project" value="UniProtKB-ARBA"/>
</dbReference>
<gene>
    <name evidence="4" type="ORF">K8W24_10550</name>
</gene>
<dbReference type="EMBL" id="DYWO01000315">
    <property type="protein sequence ID" value="HJF50217.1"/>
    <property type="molecule type" value="Genomic_DNA"/>
</dbReference>
<dbReference type="NCBIfam" id="TIGR01426">
    <property type="entry name" value="MGT"/>
    <property type="match status" value="1"/>
</dbReference>
<evidence type="ECO:0000256" key="1">
    <source>
        <dbReference type="ARBA" id="ARBA00009995"/>
    </source>
</evidence>
<keyword evidence="2" id="KW-0808">Transferase</keyword>
<accession>A0A921GPL3</accession>
<dbReference type="InterPro" id="IPR006326">
    <property type="entry name" value="UDPGT_MGT-like"/>
</dbReference>
<name>A0A921GPL3_9MICO</name>
<evidence type="ECO:0000313" key="4">
    <source>
        <dbReference type="EMBL" id="HJF50217.1"/>
    </source>
</evidence>
<reference evidence="4" key="2">
    <citation type="submission" date="2021-09" db="EMBL/GenBank/DDBJ databases">
        <authorList>
            <person name="Gilroy R."/>
        </authorList>
    </citation>
    <scope>NUCLEOTIDE SEQUENCE</scope>
    <source>
        <strain evidence="4">1647</strain>
    </source>
</reference>
<evidence type="ECO:0000256" key="2">
    <source>
        <dbReference type="ARBA" id="ARBA00022679"/>
    </source>
</evidence>
<sequence length="415" mass="44352">MKRLVMTAVPASGHVNPSAPVVRELIGRGTHVTYYATEQFRPLIESLGAEFRAYPEGTLSAEVLSEATSRAGAIGAVQRLLESTPTLLRGLRSSLREEMPDAVMFDSNALWGRMLAAELDRPGISLMTTILVGSSAARALRPRELLLVSKQSALSLPGVLGARSRLRQGTGRRLLPPSPLFPAQGDLSIFPVPEWMQPPDRRRDPSCHYVGPAADLESRAEETDPELEAFLDTEEAVVLLSLGTLHAVGESFLHSCLEAFGRFPARVLIAGGPGADPAALGPLPSHILVRRHVPQLAVLRRADVFVTHGGMNSVLESLHFGVPMVVLPQQLEQLLIGQAVAERGAGRVLRQHLRGADVPPATLRATVDSLLEDRTARASARALATTLHEGGGAGAAADRIERLLDASTAGDHAPR</sequence>
<dbReference type="GO" id="GO:0008194">
    <property type="term" value="F:UDP-glycosyltransferase activity"/>
    <property type="evidence" value="ECO:0007669"/>
    <property type="project" value="InterPro"/>
</dbReference>
<dbReference type="InterPro" id="IPR010610">
    <property type="entry name" value="EryCIII-like_C"/>
</dbReference>
<dbReference type="Pfam" id="PF06722">
    <property type="entry name" value="EryCIII-like_C"/>
    <property type="match status" value="1"/>
</dbReference>
<comment type="caution">
    <text evidence="4">The sequence shown here is derived from an EMBL/GenBank/DDBJ whole genome shotgun (WGS) entry which is preliminary data.</text>
</comment>
<organism evidence="4 5">
    <name type="scientific">Brachybacterium paraconglomeratum</name>
    <dbReference type="NCBI Taxonomy" id="173362"/>
    <lineage>
        <taxon>Bacteria</taxon>
        <taxon>Bacillati</taxon>
        <taxon>Actinomycetota</taxon>
        <taxon>Actinomycetes</taxon>
        <taxon>Micrococcales</taxon>
        <taxon>Dermabacteraceae</taxon>
        <taxon>Brachybacterium</taxon>
    </lineage>
</organism>
<protein>
    <recommendedName>
        <fullName evidence="3">Erythromycin biosynthesis protein CIII-like C-terminal domain-containing protein</fullName>
    </recommendedName>
</protein>
<dbReference type="Proteomes" id="UP000775129">
    <property type="component" value="Unassembled WGS sequence"/>
</dbReference>
<evidence type="ECO:0000313" key="5">
    <source>
        <dbReference type="Proteomes" id="UP000775129"/>
    </source>
</evidence>
<dbReference type="PANTHER" id="PTHR48050:SF13">
    <property type="entry name" value="STEROL 3-BETA-GLUCOSYLTRANSFERASE UGT80A2"/>
    <property type="match status" value="1"/>
</dbReference>
<dbReference type="Gene3D" id="3.40.50.2000">
    <property type="entry name" value="Glycogen Phosphorylase B"/>
    <property type="match status" value="2"/>
</dbReference>
<dbReference type="InterPro" id="IPR002213">
    <property type="entry name" value="UDP_glucos_trans"/>
</dbReference>
<dbReference type="PANTHER" id="PTHR48050">
    <property type="entry name" value="STEROL 3-BETA-GLUCOSYLTRANSFERASE"/>
    <property type="match status" value="1"/>
</dbReference>
<reference evidence="4" key="1">
    <citation type="journal article" date="2021" name="PeerJ">
        <title>Extensive microbial diversity within the chicken gut microbiome revealed by metagenomics and culture.</title>
        <authorList>
            <person name="Gilroy R."/>
            <person name="Ravi A."/>
            <person name="Getino M."/>
            <person name="Pursley I."/>
            <person name="Horton D.L."/>
            <person name="Alikhan N.F."/>
            <person name="Baker D."/>
            <person name="Gharbi K."/>
            <person name="Hall N."/>
            <person name="Watson M."/>
            <person name="Adriaenssens E.M."/>
            <person name="Foster-Nyarko E."/>
            <person name="Jarju S."/>
            <person name="Secka A."/>
            <person name="Antonio M."/>
            <person name="Oren A."/>
            <person name="Chaudhuri R.R."/>
            <person name="La Ragione R."/>
            <person name="Hildebrand F."/>
            <person name="Pallen M.J."/>
        </authorList>
    </citation>
    <scope>NUCLEOTIDE SEQUENCE</scope>
    <source>
        <strain evidence="4">1647</strain>
    </source>
</reference>
<dbReference type="AlphaFoldDB" id="A0A921GPL3"/>
<proteinExistence type="inferred from homology"/>
<evidence type="ECO:0000259" key="3">
    <source>
        <dbReference type="Pfam" id="PF06722"/>
    </source>
</evidence>
<dbReference type="CDD" id="cd03784">
    <property type="entry name" value="GT1_Gtf-like"/>
    <property type="match status" value="1"/>
</dbReference>
<feature type="domain" description="Erythromycin biosynthesis protein CIII-like C-terminal" evidence="3">
    <location>
        <begin position="257"/>
        <end position="385"/>
    </location>
</feature>